<gene>
    <name evidence="2" type="ORF">HYN43_011830</name>
</gene>
<dbReference type="KEGG" id="muh:HYN43_011830"/>
<sequence>MNLKVIAFDADDTLWVNEPYFQATEERFCSLLENFSPQHTISKELFKVEVDNLPLYGYGIKGYILSMIEAALNISEKNISVDVVETILQYGKDMLNQPIEILNDVEHVLSSLKDRYRLVVATKGDLLDQERKLKKSGLAHYFHHIEIMSDKKEDDYIKLIKHLDISPDEFMMIGNSLKSDVMPVINIGGHAVHVPFHTTWAHEHVETVLTHDNFKQVDKISEVLEIVGVAESGSPQSGSPKV</sequence>
<evidence type="ECO:0000313" key="2">
    <source>
        <dbReference type="EMBL" id="AYL95934.1"/>
    </source>
</evidence>
<reference evidence="2 3" key="1">
    <citation type="submission" date="2018-10" db="EMBL/GenBank/DDBJ databases">
        <title>Genome sequencing of Mucilaginibacter sp. HYN0043.</title>
        <authorList>
            <person name="Kim M."/>
            <person name="Yi H."/>
        </authorList>
    </citation>
    <scope>NUCLEOTIDE SEQUENCE [LARGE SCALE GENOMIC DNA]</scope>
    <source>
        <strain evidence="2 3">HYN0043</strain>
    </source>
</reference>
<accession>A0A494VMR4</accession>
<dbReference type="Pfam" id="PF00702">
    <property type="entry name" value="Hydrolase"/>
    <property type="match status" value="1"/>
</dbReference>
<dbReference type="EMBL" id="CP032869">
    <property type="protein sequence ID" value="AYL95934.1"/>
    <property type="molecule type" value="Genomic_DNA"/>
</dbReference>
<dbReference type="RefSeq" id="WP_119409542.1">
    <property type="nucleotide sequence ID" value="NZ_CP032869.1"/>
</dbReference>
<organism evidence="2 3">
    <name type="scientific">Mucilaginibacter celer</name>
    <dbReference type="NCBI Taxonomy" id="2305508"/>
    <lineage>
        <taxon>Bacteria</taxon>
        <taxon>Pseudomonadati</taxon>
        <taxon>Bacteroidota</taxon>
        <taxon>Sphingobacteriia</taxon>
        <taxon>Sphingobacteriales</taxon>
        <taxon>Sphingobacteriaceae</taxon>
        <taxon>Mucilaginibacter</taxon>
    </lineage>
</organism>
<dbReference type="OrthoDB" id="6101375at2"/>
<evidence type="ECO:0000313" key="3">
    <source>
        <dbReference type="Proteomes" id="UP000270046"/>
    </source>
</evidence>
<dbReference type="InterPro" id="IPR023198">
    <property type="entry name" value="PGP-like_dom2"/>
</dbReference>
<keyword evidence="1 2" id="KW-0378">Hydrolase</keyword>
<name>A0A494VMR4_9SPHI</name>
<dbReference type="InterPro" id="IPR051540">
    <property type="entry name" value="S-2-haloacid_dehalogenase"/>
</dbReference>
<dbReference type="SFLD" id="SFLDS00003">
    <property type="entry name" value="Haloacid_Dehalogenase"/>
    <property type="match status" value="1"/>
</dbReference>
<dbReference type="GO" id="GO:0016787">
    <property type="term" value="F:hydrolase activity"/>
    <property type="evidence" value="ECO:0007669"/>
    <property type="project" value="UniProtKB-KW"/>
</dbReference>
<keyword evidence="3" id="KW-1185">Reference proteome</keyword>
<dbReference type="SFLD" id="SFLDG01129">
    <property type="entry name" value="C1.5:_HAD__Beta-PGM__Phosphata"/>
    <property type="match status" value="1"/>
</dbReference>
<dbReference type="Gene3D" id="3.40.50.1000">
    <property type="entry name" value="HAD superfamily/HAD-like"/>
    <property type="match status" value="1"/>
</dbReference>
<dbReference type="Proteomes" id="UP000270046">
    <property type="component" value="Chromosome"/>
</dbReference>
<dbReference type="SUPFAM" id="SSF56784">
    <property type="entry name" value="HAD-like"/>
    <property type="match status" value="1"/>
</dbReference>
<dbReference type="AlphaFoldDB" id="A0A494VMR4"/>
<dbReference type="PANTHER" id="PTHR43316:SF8">
    <property type="entry name" value="HAD FAMILY HYDROLASE"/>
    <property type="match status" value="1"/>
</dbReference>
<protein>
    <submittedName>
        <fullName evidence="2">HAD family hydrolase</fullName>
    </submittedName>
</protein>
<proteinExistence type="predicted"/>
<dbReference type="PANTHER" id="PTHR43316">
    <property type="entry name" value="HYDROLASE, HALOACID DELAHOGENASE-RELATED"/>
    <property type="match status" value="1"/>
</dbReference>
<dbReference type="Gene3D" id="1.10.150.240">
    <property type="entry name" value="Putative phosphatase, domain 2"/>
    <property type="match status" value="1"/>
</dbReference>
<dbReference type="InterPro" id="IPR036412">
    <property type="entry name" value="HAD-like_sf"/>
</dbReference>
<evidence type="ECO:0000256" key="1">
    <source>
        <dbReference type="ARBA" id="ARBA00022801"/>
    </source>
</evidence>
<dbReference type="InterPro" id="IPR023214">
    <property type="entry name" value="HAD_sf"/>
</dbReference>